<evidence type="ECO:0000313" key="1">
    <source>
        <dbReference type="EMBL" id="KAK4447265.1"/>
    </source>
</evidence>
<dbReference type="EMBL" id="MU865951">
    <property type="protein sequence ID" value="KAK4447265.1"/>
    <property type="molecule type" value="Genomic_DNA"/>
</dbReference>
<dbReference type="Proteomes" id="UP001321760">
    <property type="component" value="Unassembled WGS sequence"/>
</dbReference>
<gene>
    <name evidence="1" type="ORF">QBC34DRAFT_410203</name>
</gene>
<protein>
    <submittedName>
        <fullName evidence="1">Uncharacterized protein</fullName>
    </submittedName>
</protein>
<keyword evidence="2" id="KW-1185">Reference proteome</keyword>
<accession>A0AAV9GFN1</accession>
<organism evidence="1 2">
    <name type="scientific">Podospora aff. communis PSN243</name>
    <dbReference type="NCBI Taxonomy" id="3040156"/>
    <lineage>
        <taxon>Eukaryota</taxon>
        <taxon>Fungi</taxon>
        <taxon>Dikarya</taxon>
        <taxon>Ascomycota</taxon>
        <taxon>Pezizomycotina</taxon>
        <taxon>Sordariomycetes</taxon>
        <taxon>Sordariomycetidae</taxon>
        <taxon>Sordariales</taxon>
        <taxon>Podosporaceae</taxon>
        <taxon>Podospora</taxon>
    </lineage>
</organism>
<reference evidence="1" key="2">
    <citation type="submission" date="2023-05" db="EMBL/GenBank/DDBJ databases">
        <authorList>
            <consortium name="Lawrence Berkeley National Laboratory"/>
            <person name="Steindorff A."/>
            <person name="Hensen N."/>
            <person name="Bonometti L."/>
            <person name="Westerberg I."/>
            <person name="Brannstrom I.O."/>
            <person name="Guillou S."/>
            <person name="Cros-Aarteil S."/>
            <person name="Calhoun S."/>
            <person name="Haridas S."/>
            <person name="Kuo A."/>
            <person name="Mondo S."/>
            <person name="Pangilinan J."/>
            <person name="Riley R."/>
            <person name="Labutti K."/>
            <person name="Andreopoulos B."/>
            <person name="Lipzen A."/>
            <person name="Chen C."/>
            <person name="Yanf M."/>
            <person name="Daum C."/>
            <person name="Ng V."/>
            <person name="Clum A."/>
            <person name="Ohm R."/>
            <person name="Martin F."/>
            <person name="Silar P."/>
            <person name="Natvig D."/>
            <person name="Lalanne C."/>
            <person name="Gautier V."/>
            <person name="Ament-Velasquez S.L."/>
            <person name="Kruys A."/>
            <person name="Hutchinson M.I."/>
            <person name="Powell A.J."/>
            <person name="Barry K."/>
            <person name="Miller A.N."/>
            <person name="Grigoriev I.V."/>
            <person name="Debuchy R."/>
            <person name="Gladieux P."/>
            <person name="Thoren M.H."/>
            <person name="Johannesson H."/>
        </authorList>
    </citation>
    <scope>NUCLEOTIDE SEQUENCE</scope>
    <source>
        <strain evidence="1">PSN243</strain>
    </source>
</reference>
<name>A0AAV9GFN1_9PEZI</name>
<dbReference type="AlphaFoldDB" id="A0AAV9GFN1"/>
<evidence type="ECO:0000313" key="2">
    <source>
        <dbReference type="Proteomes" id="UP001321760"/>
    </source>
</evidence>
<reference evidence="1" key="1">
    <citation type="journal article" date="2023" name="Mol. Phylogenet. Evol.">
        <title>Genome-scale phylogeny and comparative genomics of the fungal order Sordariales.</title>
        <authorList>
            <person name="Hensen N."/>
            <person name="Bonometti L."/>
            <person name="Westerberg I."/>
            <person name="Brannstrom I.O."/>
            <person name="Guillou S."/>
            <person name="Cros-Aarteil S."/>
            <person name="Calhoun S."/>
            <person name="Haridas S."/>
            <person name="Kuo A."/>
            <person name="Mondo S."/>
            <person name="Pangilinan J."/>
            <person name="Riley R."/>
            <person name="LaButti K."/>
            <person name="Andreopoulos B."/>
            <person name="Lipzen A."/>
            <person name="Chen C."/>
            <person name="Yan M."/>
            <person name="Daum C."/>
            <person name="Ng V."/>
            <person name="Clum A."/>
            <person name="Steindorff A."/>
            <person name="Ohm R.A."/>
            <person name="Martin F."/>
            <person name="Silar P."/>
            <person name="Natvig D.O."/>
            <person name="Lalanne C."/>
            <person name="Gautier V."/>
            <person name="Ament-Velasquez S.L."/>
            <person name="Kruys A."/>
            <person name="Hutchinson M.I."/>
            <person name="Powell A.J."/>
            <person name="Barry K."/>
            <person name="Miller A.N."/>
            <person name="Grigoriev I.V."/>
            <person name="Debuchy R."/>
            <person name="Gladieux P."/>
            <person name="Hiltunen Thoren M."/>
            <person name="Johannesson H."/>
        </authorList>
    </citation>
    <scope>NUCLEOTIDE SEQUENCE</scope>
    <source>
        <strain evidence="1">PSN243</strain>
    </source>
</reference>
<comment type="caution">
    <text evidence="1">The sequence shown here is derived from an EMBL/GenBank/DDBJ whole genome shotgun (WGS) entry which is preliminary data.</text>
</comment>
<sequence>MLASDLERPFGQSTGRGFSLTRFKIEISYRTLIMQQQDLLALYIGPGHIVTPKTLYEIGHVITNADPICGHLRWTDEYSYLIPQTASFSFDQHLTKQETRQISEFSLPITAFDGQTTQLPAAGLPHIHDRLRCAVFHGLPCRCPASVHFNAIRSCPRCHTDFTVSIVPDDRLGAGPEARFLALPTWKFLGDNYKSGSFWASHAKPASSKRVYGPAFMYGRFNPDGMDHNTYHPEDDDIQGRVALIRLARREQEVPPQYTAVDTGALSLAKTSSYDSTGSWETE</sequence>
<proteinExistence type="predicted"/>